<feature type="domain" description="Phage tail collar" evidence="1">
    <location>
        <begin position="7"/>
        <end position="62"/>
    </location>
</feature>
<sequence>MSDPYLGQITMGAITFVPRGYSACNGASIPIAQNQALYSLIGTFYGGSGASFNLPNLYGRTPIGFGQTAGPATGLSVYSLGASGGAETVTLGQTHLPAHDHSVIAGTGTSTAVLPSLIPGSVITKSTKLPLNSYASPSNPLVEMASKVSSEGGGQAHSNLQPFLAINYYIAIQGYYPPRD</sequence>
<proteinExistence type="predicted"/>
<dbReference type="OrthoDB" id="9810174at2"/>
<organism evidence="2 3">
    <name type="scientific">Magnetospirillum fulvum</name>
    <name type="common">Rhodospirillum fulvum</name>
    <dbReference type="NCBI Taxonomy" id="1082"/>
    <lineage>
        <taxon>Bacteria</taxon>
        <taxon>Pseudomonadati</taxon>
        <taxon>Pseudomonadota</taxon>
        <taxon>Alphaproteobacteria</taxon>
        <taxon>Rhodospirillales</taxon>
        <taxon>Rhodospirillaceae</taxon>
        <taxon>Magnetospirillum</taxon>
    </lineage>
</organism>
<protein>
    <submittedName>
        <fullName evidence="2">Microcystin-dependent protein</fullName>
    </submittedName>
</protein>
<dbReference type="InterPro" id="IPR011083">
    <property type="entry name" value="Phage_tail_collar_dom"/>
</dbReference>
<gene>
    <name evidence="2" type="ORF">SAMN04244559_00944</name>
</gene>
<accession>A0A1H6H9L1</accession>
<keyword evidence="3" id="KW-1185">Reference proteome</keyword>
<dbReference type="Gene3D" id="3.90.1340.10">
    <property type="entry name" value="Phage tail collar domain"/>
    <property type="match status" value="1"/>
</dbReference>
<dbReference type="Pfam" id="PF07484">
    <property type="entry name" value="Collar"/>
    <property type="match status" value="1"/>
</dbReference>
<dbReference type="Proteomes" id="UP000182983">
    <property type="component" value="Unassembled WGS sequence"/>
</dbReference>
<evidence type="ECO:0000313" key="3">
    <source>
        <dbReference type="Proteomes" id="UP000182983"/>
    </source>
</evidence>
<name>A0A1H6H9L1_MAGFU</name>
<evidence type="ECO:0000313" key="2">
    <source>
        <dbReference type="EMBL" id="SEH30663.1"/>
    </source>
</evidence>
<dbReference type="AlphaFoldDB" id="A0A1H6H9L1"/>
<dbReference type="InterPro" id="IPR037053">
    <property type="entry name" value="Phage_tail_collar_dom_sf"/>
</dbReference>
<dbReference type="EMBL" id="FNWO01000003">
    <property type="protein sequence ID" value="SEH30663.1"/>
    <property type="molecule type" value="Genomic_DNA"/>
</dbReference>
<reference evidence="3" key="1">
    <citation type="submission" date="2016-10" db="EMBL/GenBank/DDBJ databases">
        <authorList>
            <person name="Varghese N."/>
            <person name="Submissions S."/>
        </authorList>
    </citation>
    <scope>NUCLEOTIDE SEQUENCE [LARGE SCALE GENOMIC DNA]</scope>
    <source>
        <strain evidence="3">DSM 13234</strain>
    </source>
</reference>
<evidence type="ECO:0000259" key="1">
    <source>
        <dbReference type="Pfam" id="PF07484"/>
    </source>
</evidence>
<dbReference type="RefSeq" id="WP_074766049.1">
    <property type="nucleotide sequence ID" value="NZ_FNWO01000003.1"/>
</dbReference>
<dbReference type="SUPFAM" id="SSF88874">
    <property type="entry name" value="Receptor-binding domain of short tail fibre protein gp12"/>
    <property type="match status" value="1"/>
</dbReference>